<dbReference type="AlphaFoldDB" id="A0A7W2D8S7"/>
<dbReference type="Proteomes" id="UP000586976">
    <property type="component" value="Unassembled WGS sequence"/>
</dbReference>
<sequence length="137" mass="14688">MVLEQAAGKAPEPLSAAQDRRVKTGGDLRKLLLKRPSGARDAVYTPGSDGWMSLAEYAGQFTEPDAAFSDLVADEFRRAAVTSWRVGSTYSVEIRLVQYRSEENGSAAATAVKEAVYWADQESGSSRVLPDTGGGMV</sequence>
<organism evidence="2 3">
    <name type="scientific">Streptomyces himalayensis subsp. aureolus</name>
    <dbReference type="NCBI Taxonomy" id="2758039"/>
    <lineage>
        <taxon>Bacteria</taxon>
        <taxon>Bacillati</taxon>
        <taxon>Actinomycetota</taxon>
        <taxon>Actinomycetes</taxon>
        <taxon>Kitasatosporales</taxon>
        <taxon>Streptomycetaceae</taxon>
        <taxon>Streptomyces</taxon>
        <taxon>Streptomyces himalayensis</taxon>
    </lineage>
</organism>
<protein>
    <submittedName>
        <fullName evidence="2">Uncharacterized protein</fullName>
    </submittedName>
</protein>
<proteinExistence type="predicted"/>
<evidence type="ECO:0000313" key="2">
    <source>
        <dbReference type="EMBL" id="MBA4866738.1"/>
    </source>
</evidence>
<dbReference type="EMBL" id="JACEQY010000072">
    <property type="protein sequence ID" value="MBA4866738.1"/>
    <property type="molecule type" value="Genomic_DNA"/>
</dbReference>
<feature type="region of interest" description="Disordered" evidence="1">
    <location>
        <begin position="1"/>
        <end position="22"/>
    </location>
</feature>
<reference evidence="2 3" key="1">
    <citation type="submission" date="2020-07" db="EMBL/GenBank/DDBJ databases">
        <title>Streptomyces isolated from Indian soil.</title>
        <authorList>
            <person name="Mandal S."/>
            <person name="Maiti P.K."/>
        </authorList>
    </citation>
    <scope>NUCLEOTIDE SEQUENCE [LARGE SCALE GENOMIC DNA]</scope>
    <source>
        <strain evidence="2 3">PSKA54</strain>
    </source>
</reference>
<keyword evidence="3" id="KW-1185">Reference proteome</keyword>
<evidence type="ECO:0000313" key="3">
    <source>
        <dbReference type="Proteomes" id="UP000586976"/>
    </source>
</evidence>
<dbReference type="RefSeq" id="WP_181868103.1">
    <property type="nucleotide sequence ID" value="NZ_JACEQY010000072.1"/>
</dbReference>
<evidence type="ECO:0000256" key="1">
    <source>
        <dbReference type="SAM" id="MobiDB-lite"/>
    </source>
</evidence>
<name>A0A7W2D8S7_9ACTN</name>
<accession>A0A7W2D8S7</accession>
<gene>
    <name evidence="2" type="ORF">H1V43_36685</name>
</gene>
<comment type="caution">
    <text evidence="2">The sequence shown here is derived from an EMBL/GenBank/DDBJ whole genome shotgun (WGS) entry which is preliminary data.</text>
</comment>